<dbReference type="InterPro" id="IPR020846">
    <property type="entry name" value="MFS_dom"/>
</dbReference>
<keyword evidence="2" id="KW-0812">Transmembrane</keyword>
<keyword evidence="2" id="KW-0472">Membrane</keyword>
<feature type="transmembrane region" description="Helical" evidence="2">
    <location>
        <begin position="46"/>
        <end position="68"/>
    </location>
</feature>
<dbReference type="PANTHER" id="PTHR24002">
    <property type="entry name" value="SOLUTE CARRIER FAMILY 22 MEMBER 18"/>
    <property type="match status" value="1"/>
</dbReference>
<protein>
    <recommendedName>
        <fullName evidence="3">Major facilitator superfamily (MFS) profile domain-containing protein</fullName>
    </recommendedName>
</protein>
<evidence type="ECO:0000256" key="1">
    <source>
        <dbReference type="ARBA" id="ARBA00004141"/>
    </source>
</evidence>
<dbReference type="PANTHER" id="PTHR24002:SF4">
    <property type="entry name" value="MFS DOMAIN-CONTAINING PROTEIN"/>
    <property type="match status" value="1"/>
</dbReference>
<dbReference type="EMBL" id="HBFK01011498">
    <property type="protein sequence ID" value="CAD8740435.1"/>
    <property type="molecule type" value="Transcribed_RNA"/>
</dbReference>
<dbReference type="InterPro" id="IPR011701">
    <property type="entry name" value="MFS"/>
</dbReference>
<accession>A0A6T8J743</accession>
<dbReference type="Gene3D" id="1.20.1250.20">
    <property type="entry name" value="MFS general substrate transporter like domains"/>
    <property type="match status" value="1"/>
</dbReference>
<dbReference type="GO" id="GO:0005635">
    <property type="term" value="C:nuclear envelope"/>
    <property type="evidence" value="ECO:0007669"/>
    <property type="project" value="TreeGrafter"/>
</dbReference>
<evidence type="ECO:0000256" key="2">
    <source>
        <dbReference type="SAM" id="Phobius"/>
    </source>
</evidence>
<sequence>MWKVVSHQGLGRITIIKIINSTFVAATFALSSTSTADKYGLEPHHMGYLSTSNSLISLFVQSFAVATVAKRLGEERCLQLGIAVAILQCLIEANTHSIYIYVALMPFRVMSSNVITQMFEILFTDMIPPEEGAAALGSLGLLKSIARVSGPLYGGLLVGYVQPHMGLNSRAFVEAGHNVVILLMLLACFPLHAPKAKLKKE</sequence>
<proteinExistence type="predicted"/>
<gene>
    <name evidence="4" type="ORF">HAND1043_LOCUS6927</name>
</gene>
<keyword evidence="2" id="KW-1133">Transmembrane helix</keyword>
<reference evidence="4" key="1">
    <citation type="submission" date="2021-01" db="EMBL/GenBank/DDBJ databases">
        <authorList>
            <person name="Corre E."/>
            <person name="Pelletier E."/>
            <person name="Niang G."/>
            <person name="Scheremetjew M."/>
            <person name="Finn R."/>
            <person name="Kale V."/>
            <person name="Holt S."/>
            <person name="Cochrane G."/>
            <person name="Meng A."/>
            <person name="Brown T."/>
            <person name="Cohen L."/>
        </authorList>
    </citation>
    <scope>NUCLEOTIDE SEQUENCE</scope>
    <source>
        <strain evidence="4">CCMP441</strain>
    </source>
</reference>
<organism evidence="4">
    <name type="scientific">Hemiselmis andersenii</name>
    <name type="common">Cryptophyte alga</name>
    <dbReference type="NCBI Taxonomy" id="464988"/>
    <lineage>
        <taxon>Eukaryota</taxon>
        <taxon>Cryptophyceae</taxon>
        <taxon>Cryptomonadales</taxon>
        <taxon>Hemiselmidaceae</taxon>
        <taxon>Hemiselmis</taxon>
    </lineage>
</organism>
<dbReference type="SUPFAM" id="SSF103473">
    <property type="entry name" value="MFS general substrate transporter"/>
    <property type="match status" value="1"/>
</dbReference>
<dbReference type="GO" id="GO:0016020">
    <property type="term" value="C:membrane"/>
    <property type="evidence" value="ECO:0007669"/>
    <property type="project" value="UniProtKB-SubCell"/>
</dbReference>
<comment type="subcellular location">
    <subcellularLocation>
        <location evidence="1">Membrane</location>
        <topology evidence="1">Multi-pass membrane protein</topology>
    </subcellularLocation>
</comment>
<evidence type="ECO:0000259" key="3">
    <source>
        <dbReference type="PROSITE" id="PS50850"/>
    </source>
</evidence>
<dbReference type="InterPro" id="IPR036259">
    <property type="entry name" value="MFS_trans_sf"/>
</dbReference>
<dbReference type="GO" id="GO:0022857">
    <property type="term" value="F:transmembrane transporter activity"/>
    <property type="evidence" value="ECO:0007669"/>
    <property type="project" value="InterPro"/>
</dbReference>
<feature type="domain" description="Major facilitator superfamily (MFS) profile" evidence="3">
    <location>
        <begin position="1"/>
        <end position="201"/>
    </location>
</feature>
<dbReference type="PROSITE" id="PS50850">
    <property type="entry name" value="MFS"/>
    <property type="match status" value="1"/>
</dbReference>
<feature type="transmembrane region" description="Helical" evidence="2">
    <location>
        <begin position="175"/>
        <end position="193"/>
    </location>
</feature>
<feature type="transmembrane region" description="Helical" evidence="2">
    <location>
        <begin position="80"/>
        <end position="102"/>
    </location>
</feature>
<evidence type="ECO:0000313" key="4">
    <source>
        <dbReference type="EMBL" id="CAD8740435.1"/>
    </source>
</evidence>
<name>A0A6T8J743_HEMAN</name>
<dbReference type="Pfam" id="PF07690">
    <property type="entry name" value="MFS_1"/>
    <property type="match status" value="1"/>
</dbReference>
<dbReference type="AlphaFoldDB" id="A0A6T8J743"/>